<protein>
    <submittedName>
        <fullName evidence="2">PIR protein</fullName>
    </submittedName>
</protein>
<dbReference type="Proteomes" id="UP000242942">
    <property type="component" value="Unassembled WGS sequence"/>
</dbReference>
<organism evidence="2 3">
    <name type="scientific">Plasmodium ovale</name>
    <name type="common">malaria parasite P. ovale</name>
    <dbReference type="NCBI Taxonomy" id="36330"/>
    <lineage>
        <taxon>Eukaryota</taxon>
        <taxon>Sar</taxon>
        <taxon>Alveolata</taxon>
        <taxon>Apicomplexa</taxon>
        <taxon>Aconoidasida</taxon>
        <taxon>Haemosporida</taxon>
        <taxon>Plasmodiidae</taxon>
        <taxon>Plasmodium</taxon>
        <taxon>Plasmodium (Plasmodium)</taxon>
    </lineage>
</organism>
<dbReference type="VEuPathDB" id="PlasmoDB:POWCR01_000195400"/>
<proteinExistence type="predicted"/>
<feature type="transmembrane region" description="Helical" evidence="1">
    <location>
        <begin position="286"/>
        <end position="307"/>
    </location>
</feature>
<dbReference type="InterPro" id="IPR008780">
    <property type="entry name" value="Plasmodium_Vir"/>
</dbReference>
<keyword evidence="1" id="KW-1133">Transmembrane helix</keyword>
<evidence type="ECO:0000313" key="3">
    <source>
        <dbReference type="Proteomes" id="UP000242942"/>
    </source>
</evidence>
<dbReference type="AlphaFoldDB" id="A0A1D3KWC6"/>
<dbReference type="EMBL" id="FLRI01000037">
    <property type="protein sequence ID" value="SCA48162.1"/>
    <property type="molecule type" value="Genomic_DNA"/>
</dbReference>
<gene>
    <name evidence="2" type="primary">PocGH01_00092000</name>
    <name evidence="2" type="ORF">POCGH01_00092000</name>
</gene>
<keyword evidence="1" id="KW-0812">Transmembrane</keyword>
<keyword evidence="3" id="KW-1185">Reference proteome</keyword>
<evidence type="ECO:0000256" key="1">
    <source>
        <dbReference type="SAM" id="Phobius"/>
    </source>
</evidence>
<accession>A0A1D3KWC6</accession>
<name>A0A1D3KWC6_PLAOA</name>
<dbReference type="VEuPathDB" id="PlasmoDB:PocGH01_00092000"/>
<keyword evidence="1" id="KW-0472">Membrane</keyword>
<reference evidence="2 3" key="1">
    <citation type="submission" date="2016-06" db="EMBL/GenBank/DDBJ databases">
        <authorList>
            <consortium name="Pathogen Informatics"/>
        </authorList>
    </citation>
    <scope>NUCLEOTIDE SEQUENCE [LARGE SCALE GENOMIC DNA]</scope>
    <source>
        <strain evidence="2">PocGH01</strain>
    </source>
</reference>
<sequence>MAMPVGSSYITYKSLEERYSSFKNSSFSKIYEKLNNSCSEEDVKEFEEVKENCDVYKINKTDNEYIDNLLKKIHHNFKKIYFTANNRDNGYFKEKLNDVKQYCIYFKYWLYDEILSNEDFRLKTEHIFDEWKKCTIDPQYTDFSNHCTFYNLDLDNIEKLRSIYALKLIVYDNIKIFNTEQNIQCKYLSELGKGLKAYSESITKCSIENNEDMYCKEFKEFLNIYNLDRLYVKTSKDIDYQLREEETVDCPLVIESMNEPLRLMYKEGINRWYVSEQPIHFLSDSVISVSSGIGTAVGISAFLFYLYKVKNRVVLDYLPLNLNTFHLKTVTIPYHIILCTTHKYKKTKKHNF</sequence>
<evidence type="ECO:0000313" key="2">
    <source>
        <dbReference type="EMBL" id="SCA48162.1"/>
    </source>
</evidence>
<dbReference type="OrthoDB" id="389511at2759"/>
<dbReference type="Pfam" id="PF05795">
    <property type="entry name" value="Plasmodium_Vir"/>
    <property type="match status" value="1"/>
</dbReference>